<keyword evidence="7 10" id="KW-0548">Nucleotidyltransferase</keyword>
<protein>
    <recommendedName>
        <fullName evidence="10">Galactose-1-phosphate uridylyltransferase</fullName>
        <shortName evidence="10">Gal-1-P uridylyltransferase</shortName>
        <ecNumber evidence="10">2.7.7.12</ecNumber>
    </recommendedName>
    <alternativeName>
        <fullName evidence="10">UDP-glucose--hexose-1-phosphate uridylyltransferase</fullName>
    </alternativeName>
</protein>
<evidence type="ECO:0000256" key="5">
    <source>
        <dbReference type="ARBA" id="ARBA00022490"/>
    </source>
</evidence>
<dbReference type="GO" id="GO:0005737">
    <property type="term" value="C:cytoplasm"/>
    <property type="evidence" value="ECO:0007669"/>
    <property type="project" value="UniProtKB-SubCell"/>
</dbReference>
<dbReference type="PANTHER" id="PTHR39191:SF1">
    <property type="entry name" value="DUF4922 DOMAIN-CONTAINING PROTEIN"/>
    <property type="match status" value="1"/>
</dbReference>
<evidence type="ECO:0000256" key="6">
    <source>
        <dbReference type="ARBA" id="ARBA00022679"/>
    </source>
</evidence>
<keyword evidence="8 10" id="KW-0299">Galactose metabolism</keyword>
<dbReference type="Pfam" id="PF01087">
    <property type="entry name" value="GalP_UDP_transf"/>
    <property type="match status" value="1"/>
</dbReference>
<keyword evidence="9 10" id="KW-0119">Carbohydrate metabolism</keyword>
<dbReference type="PROSITE" id="PS01163">
    <property type="entry name" value="GAL_P_UDP_TRANSF_II"/>
    <property type="match status" value="1"/>
</dbReference>
<evidence type="ECO:0000256" key="10">
    <source>
        <dbReference type="HAMAP-Rule" id="MF_00571"/>
    </source>
</evidence>
<comment type="subcellular location">
    <subcellularLocation>
        <location evidence="2 10">Cytoplasm</location>
    </subcellularLocation>
</comment>
<dbReference type="GO" id="GO:0008108">
    <property type="term" value="F:UDP-glucose:hexose-1-phosphate uridylyltransferase activity"/>
    <property type="evidence" value="ECO:0007669"/>
    <property type="project" value="UniProtKB-UniRule"/>
</dbReference>
<evidence type="ECO:0000256" key="2">
    <source>
        <dbReference type="ARBA" id="ARBA00004496"/>
    </source>
</evidence>
<comment type="catalytic activity">
    <reaction evidence="1 10">
        <text>alpha-D-galactose 1-phosphate + UDP-alpha-D-glucose = alpha-D-glucose 1-phosphate + UDP-alpha-D-galactose</text>
        <dbReference type="Rhea" id="RHEA:13989"/>
        <dbReference type="ChEBI" id="CHEBI:58336"/>
        <dbReference type="ChEBI" id="CHEBI:58601"/>
        <dbReference type="ChEBI" id="CHEBI:58885"/>
        <dbReference type="ChEBI" id="CHEBI:66914"/>
        <dbReference type="EC" id="2.7.7.12"/>
    </reaction>
</comment>
<dbReference type="InterPro" id="IPR023425">
    <property type="entry name" value="GalP_uridyl_Trfase_II_CS"/>
</dbReference>
<dbReference type="PANTHER" id="PTHR39191">
    <property type="entry name" value="GALACTOSE-1-PHOSPHATE URIDYLYLTRANSFERASE"/>
    <property type="match status" value="1"/>
</dbReference>
<evidence type="ECO:0000256" key="4">
    <source>
        <dbReference type="ARBA" id="ARBA00008706"/>
    </source>
</evidence>
<dbReference type="Pfam" id="PF02744">
    <property type="entry name" value="GalP_UDP_tr_C"/>
    <property type="match status" value="1"/>
</dbReference>
<evidence type="ECO:0000256" key="1">
    <source>
        <dbReference type="ARBA" id="ARBA00001107"/>
    </source>
</evidence>
<evidence type="ECO:0000259" key="12">
    <source>
        <dbReference type="Pfam" id="PF02744"/>
    </source>
</evidence>
<evidence type="ECO:0000313" key="13">
    <source>
        <dbReference type="EMBL" id="RGU92708.1"/>
    </source>
</evidence>
<dbReference type="HAMAP" id="MF_00571">
    <property type="entry name" value="GalP_UDP_trans"/>
    <property type="match status" value="1"/>
</dbReference>
<comment type="similarity">
    <text evidence="4 10">Belongs to the galactose-1-phosphate uridylyltransferase type 2 family.</text>
</comment>
<dbReference type="Proteomes" id="UP000265489">
    <property type="component" value="Unassembled WGS sequence"/>
</dbReference>
<feature type="domain" description="Galactose-1-phosphate uridyl transferase C-terminal" evidence="12">
    <location>
        <begin position="253"/>
        <end position="427"/>
    </location>
</feature>
<dbReference type="InterPro" id="IPR000766">
    <property type="entry name" value="GalP_uridyl_Trfase_II"/>
</dbReference>
<evidence type="ECO:0000256" key="3">
    <source>
        <dbReference type="ARBA" id="ARBA00004947"/>
    </source>
</evidence>
<comment type="pathway">
    <text evidence="3 10">Carbohydrate metabolism; galactose metabolism.</text>
</comment>
<dbReference type="NCBIfam" id="NF003629">
    <property type="entry name" value="PRK05270.1-2"/>
    <property type="match status" value="1"/>
</dbReference>
<keyword evidence="5 10" id="KW-0963">Cytoplasm</keyword>
<evidence type="ECO:0000256" key="9">
    <source>
        <dbReference type="ARBA" id="ARBA00023277"/>
    </source>
</evidence>
<feature type="domain" description="Galactose-1-phosphate uridyl transferase N-terminal" evidence="11">
    <location>
        <begin position="59"/>
        <end position="237"/>
    </location>
</feature>
<dbReference type="EC" id="2.7.7.12" evidence="10"/>
<reference evidence="13 14" key="1">
    <citation type="submission" date="2018-08" db="EMBL/GenBank/DDBJ databases">
        <title>A genome reference for cultivated species of the human gut microbiota.</title>
        <authorList>
            <person name="Zou Y."/>
            <person name="Xue W."/>
            <person name="Luo G."/>
        </authorList>
    </citation>
    <scope>NUCLEOTIDE SEQUENCE [LARGE SCALE GENOMIC DNA]</scope>
    <source>
        <strain evidence="13 14">AF15-20</strain>
    </source>
</reference>
<evidence type="ECO:0000313" key="14">
    <source>
        <dbReference type="Proteomes" id="UP000265489"/>
    </source>
</evidence>
<name>A0A395W841_9FIRM</name>
<dbReference type="InterPro" id="IPR005850">
    <property type="entry name" value="GalP_Utransf_C"/>
</dbReference>
<proteinExistence type="inferred from homology"/>
<sequence>MIDFVCMEGEQMNTKINQLLEYALKNGMIEEYDYDYCANLLIDLFGIYEFKREQVEECSIYEILEFMLDYAVEKGMIQDTVTEKDLLDTRIMNCVMPRPSEVVNTFKSLYSLNPKSATDYFYKLSMDSNYIRKSRIDKNISFTHFCKYGDIQITINLSKPEKDPKEIAKAKNAVSTSYPACLLCKENVGFAGNLNHPARQTHRIIPLDLNGHTYNLQYSPYVYYNEHCIVFNSEHTPMKMDRSTFEHLFAFIDKFPHYMIGSNADLPIVGGSILSHDHYQGGRHHFPMEDAKVVKSYTYKDVQVDMLYWPLSTLRLTSESKENVLDLATKIFETWCTYSDESLDIIANEDGVRHNTVTPIVRKKDGKYQMDVVLRNNRTTEEYPLGIFHPHSEHYHIKKENIGLIEVMGLAILPARLKTELEQIKLCLSGKADFDSYPELEKHKEWYKHLKTCSYTNVDTFMEMEVTKKFVSVLENAGVYKMDDEGMDGFSRFVKTLW</sequence>
<gene>
    <name evidence="10" type="primary">galT</name>
    <name evidence="13" type="ORF">DWW32_04115</name>
</gene>
<keyword evidence="6 10" id="KW-0808">Transferase</keyword>
<dbReference type="EMBL" id="QRYQ01000005">
    <property type="protein sequence ID" value="RGU92708.1"/>
    <property type="molecule type" value="Genomic_DNA"/>
</dbReference>
<evidence type="ECO:0000259" key="11">
    <source>
        <dbReference type="Pfam" id="PF01087"/>
    </source>
</evidence>
<dbReference type="GO" id="GO:0006012">
    <property type="term" value="P:galactose metabolic process"/>
    <property type="evidence" value="ECO:0007669"/>
    <property type="project" value="UniProtKB-UniRule"/>
</dbReference>
<dbReference type="InterPro" id="IPR005849">
    <property type="entry name" value="GalP_Utransf_N"/>
</dbReference>
<dbReference type="PIRSF" id="PIRSF006005">
    <property type="entry name" value="GalT_BS"/>
    <property type="match status" value="1"/>
</dbReference>
<organism evidence="13 14">
    <name type="scientific">Holdemanella biformis</name>
    <dbReference type="NCBI Taxonomy" id="1735"/>
    <lineage>
        <taxon>Bacteria</taxon>
        <taxon>Bacillati</taxon>
        <taxon>Bacillota</taxon>
        <taxon>Erysipelotrichia</taxon>
        <taxon>Erysipelotrichales</taxon>
        <taxon>Erysipelotrichaceae</taxon>
        <taxon>Holdemanella</taxon>
    </lineage>
</organism>
<dbReference type="UniPathway" id="UPA00214"/>
<evidence type="ECO:0000256" key="8">
    <source>
        <dbReference type="ARBA" id="ARBA00023144"/>
    </source>
</evidence>
<evidence type="ECO:0000256" key="7">
    <source>
        <dbReference type="ARBA" id="ARBA00022695"/>
    </source>
</evidence>
<comment type="caution">
    <text evidence="13">The sequence shown here is derived from an EMBL/GenBank/DDBJ whole genome shotgun (WGS) entry which is preliminary data.</text>
</comment>
<accession>A0A395W841</accession>
<dbReference type="AlphaFoldDB" id="A0A395W841"/>